<dbReference type="Gene3D" id="3.40.50.261">
    <property type="entry name" value="Succinyl-CoA synthetase domains"/>
    <property type="match status" value="2"/>
</dbReference>
<dbReference type="GO" id="GO:0046872">
    <property type="term" value="F:metal ion binding"/>
    <property type="evidence" value="ECO:0007669"/>
    <property type="project" value="InterPro"/>
</dbReference>
<evidence type="ECO:0000259" key="6">
    <source>
        <dbReference type="PROSITE" id="PS50975"/>
    </source>
</evidence>
<keyword evidence="8" id="KW-1185">Reference proteome</keyword>
<feature type="domain" description="ATP-grasp" evidence="6">
    <location>
        <begin position="505"/>
        <end position="696"/>
    </location>
</feature>
<dbReference type="InterPro" id="IPR043938">
    <property type="entry name" value="Ligase_CoA_dom"/>
</dbReference>
<dbReference type="SMART" id="SM00881">
    <property type="entry name" value="CoA_binding"/>
    <property type="match status" value="1"/>
</dbReference>
<dbReference type="InterPro" id="IPR016102">
    <property type="entry name" value="Succinyl-CoA_synth-like"/>
</dbReference>
<evidence type="ECO:0000313" key="7">
    <source>
        <dbReference type="EMBL" id="MBL0419303.1"/>
    </source>
</evidence>
<keyword evidence="3 5" id="KW-0067">ATP-binding</keyword>
<accession>A0A937D4W5</accession>
<dbReference type="Gene3D" id="3.30.1490.20">
    <property type="entry name" value="ATP-grasp fold, A domain"/>
    <property type="match status" value="1"/>
</dbReference>
<dbReference type="InterPro" id="IPR003781">
    <property type="entry name" value="CoA-bd"/>
</dbReference>
<organism evidence="7 8">
    <name type="scientific">Ramlibacter aurantiacus</name>
    <dbReference type="NCBI Taxonomy" id="2801330"/>
    <lineage>
        <taxon>Bacteria</taxon>
        <taxon>Pseudomonadati</taxon>
        <taxon>Pseudomonadota</taxon>
        <taxon>Betaproteobacteria</taxon>
        <taxon>Burkholderiales</taxon>
        <taxon>Comamonadaceae</taxon>
        <taxon>Ramlibacter</taxon>
    </lineage>
</organism>
<name>A0A937D4W5_9BURK</name>
<dbReference type="PROSITE" id="PS50975">
    <property type="entry name" value="ATP_GRASP"/>
    <property type="match status" value="1"/>
</dbReference>
<dbReference type="InterPro" id="IPR013815">
    <property type="entry name" value="ATP_grasp_subdomain_1"/>
</dbReference>
<evidence type="ECO:0000256" key="2">
    <source>
        <dbReference type="ARBA" id="ARBA00022741"/>
    </source>
</evidence>
<comment type="caution">
    <text evidence="7">The sequence shown here is derived from an EMBL/GenBank/DDBJ whole genome shotgun (WGS) entry which is preliminary data.</text>
</comment>
<dbReference type="GO" id="GO:0043758">
    <property type="term" value="F:acetate-CoA ligase (ADP-forming) activity"/>
    <property type="evidence" value="ECO:0007669"/>
    <property type="project" value="InterPro"/>
</dbReference>
<dbReference type="AlphaFoldDB" id="A0A937D4W5"/>
<sequence>MTSTAPAPGPASQVDGLSRLLQPRSIAIVGASADERTINGQVLANLQRRGFKGDLYPVNPKYQAVGGLECFEAIDRIPGTPDLAIVLLGAAHAVQAVAQCGRHHIPFACVIGAGFAELGGEGERLQAELVAVARQHGIRLVGPNCIGLMNVPDDVFAGFGPIFGMADLKAGTLSLATQSGGFGFGVVNMADEMGIGFRYAVSTGNEADLTSLDFFDAFIDDPGTRVLAGYFEGIRDAHRLPDVARRALAARKPVIVWKVGDTPEGERAAASHTGNLGGAAALYRAAFDQFGWIAIDDVHELVDCARAFASGKLPVDPNVGIVTVSGGAGVLLADRCAVQGLRVPALAQATRDRLGAVLPAYASTQNPVDITATVLNDPSLLRKALEIILEDGGVGSLIVVASSVEGPMAESIASELVALDAVTRKPIYVSWNARETRVGGAYRMLHAANVPLYRTPSRCCYALAAAHRFSQALVRHSRDAAAGSAGPVAAGRGSLPPVGNEYEAKQFLAAHGLATTAEALARTEQEAVAAARRIGYPVALKIQSPDIAHKTEAGGVRLHLSDAAAVAAAFHEVLDSARAYAPAARLSGVLVQEMVDGGVETILGVVNDERFGPAVMFGLGGIHAELLQDVVFRFAPISIEAAREMVASIRGHAVLTGARGCPVTDVEALARAIVCVSGLIESVGDDVAEIDINPLVVLPHGRGVRVVDALVVPKRPTSGPSGPAPE</sequence>
<proteinExistence type="inferred from homology"/>
<comment type="similarity">
    <text evidence="4">In the N-terminal section; belongs to the acetate CoA ligase alpha subunit family.</text>
</comment>
<dbReference type="Pfam" id="PF19045">
    <property type="entry name" value="Ligase_CoA_2"/>
    <property type="match status" value="1"/>
</dbReference>
<dbReference type="Pfam" id="PF13607">
    <property type="entry name" value="Succ_CoA_lig"/>
    <property type="match status" value="1"/>
</dbReference>
<dbReference type="Gene3D" id="3.30.470.20">
    <property type="entry name" value="ATP-grasp fold, B domain"/>
    <property type="match status" value="1"/>
</dbReference>
<keyword evidence="1 7" id="KW-0436">Ligase</keyword>
<evidence type="ECO:0000256" key="4">
    <source>
        <dbReference type="ARBA" id="ARBA00060888"/>
    </source>
</evidence>
<gene>
    <name evidence="7" type="ORF">JI739_02980</name>
</gene>
<dbReference type="GO" id="GO:0005524">
    <property type="term" value="F:ATP binding"/>
    <property type="evidence" value="ECO:0007669"/>
    <property type="project" value="UniProtKB-UniRule"/>
</dbReference>
<dbReference type="PANTHER" id="PTHR43334">
    <property type="entry name" value="ACETATE--COA LIGASE [ADP-FORMING]"/>
    <property type="match status" value="1"/>
</dbReference>
<dbReference type="PANTHER" id="PTHR43334:SF1">
    <property type="entry name" value="3-HYDROXYPROPIONATE--COA LIGASE [ADP-FORMING]"/>
    <property type="match status" value="1"/>
</dbReference>
<evidence type="ECO:0000256" key="5">
    <source>
        <dbReference type="PROSITE-ProRule" id="PRU00409"/>
    </source>
</evidence>
<dbReference type="InterPro" id="IPR011761">
    <property type="entry name" value="ATP-grasp"/>
</dbReference>
<protein>
    <submittedName>
        <fullName evidence="7">Acetate--CoA ligase family protein</fullName>
    </submittedName>
</protein>
<dbReference type="Gene3D" id="3.40.50.720">
    <property type="entry name" value="NAD(P)-binding Rossmann-like Domain"/>
    <property type="match status" value="1"/>
</dbReference>
<dbReference type="SUPFAM" id="SSF52210">
    <property type="entry name" value="Succinyl-CoA synthetase domains"/>
    <property type="match status" value="2"/>
</dbReference>
<dbReference type="FunFam" id="3.30.1490.20:FF:000020">
    <property type="entry name" value="Protein lysine acetyltransferase"/>
    <property type="match status" value="1"/>
</dbReference>
<dbReference type="InterPro" id="IPR032875">
    <property type="entry name" value="Succ_CoA_lig_flav_dom"/>
</dbReference>
<dbReference type="RefSeq" id="WP_201682344.1">
    <property type="nucleotide sequence ID" value="NZ_JAEQNA010000001.1"/>
</dbReference>
<evidence type="ECO:0000256" key="3">
    <source>
        <dbReference type="ARBA" id="ARBA00022840"/>
    </source>
</evidence>
<dbReference type="InterPro" id="IPR051538">
    <property type="entry name" value="Acyl-CoA_Synth/Transferase"/>
</dbReference>
<dbReference type="SUPFAM" id="SSF56059">
    <property type="entry name" value="Glutathione synthetase ATP-binding domain-like"/>
    <property type="match status" value="1"/>
</dbReference>
<evidence type="ECO:0000256" key="1">
    <source>
        <dbReference type="ARBA" id="ARBA00022598"/>
    </source>
</evidence>
<keyword evidence="2 5" id="KW-0547">Nucleotide-binding</keyword>
<dbReference type="SUPFAM" id="SSF51735">
    <property type="entry name" value="NAD(P)-binding Rossmann-fold domains"/>
    <property type="match status" value="1"/>
</dbReference>
<dbReference type="Pfam" id="PF13380">
    <property type="entry name" value="CoA_binding_2"/>
    <property type="match status" value="1"/>
</dbReference>
<dbReference type="Pfam" id="PF13549">
    <property type="entry name" value="ATP-grasp_5"/>
    <property type="match status" value="1"/>
</dbReference>
<dbReference type="Proteomes" id="UP000613011">
    <property type="component" value="Unassembled WGS sequence"/>
</dbReference>
<reference evidence="7" key="1">
    <citation type="submission" date="2021-01" db="EMBL/GenBank/DDBJ databases">
        <title>Ramlibacter sp. strain AW1 16S ribosomal RNA gene Genome sequencing and assembly.</title>
        <authorList>
            <person name="Kang M."/>
        </authorList>
    </citation>
    <scope>NUCLEOTIDE SEQUENCE</scope>
    <source>
        <strain evidence="7">AW1</strain>
    </source>
</reference>
<dbReference type="InterPro" id="IPR036291">
    <property type="entry name" value="NAD(P)-bd_dom_sf"/>
</dbReference>
<dbReference type="EMBL" id="JAEQNA010000001">
    <property type="protein sequence ID" value="MBL0419303.1"/>
    <property type="molecule type" value="Genomic_DNA"/>
</dbReference>
<evidence type="ECO:0000313" key="8">
    <source>
        <dbReference type="Proteomes" id="UP000613011"/>
    </source>
</evidence>